<dbReference type="PaxDb" id="39947-A0A0P0VV39"/>
<dbReference type="EMBL" id="AP014959">
    <property type="protein sequence ID" value="BAS83107.1"/>
    <property type="molecule type" value="Genomic_DNA"/>
</dbReference>
<organism evidence="2 3">
    <name type="scientific">Oryza sativa subsp. japonica</name>
    <name type="common">Rice</name>
    <dbReference type="NCBI Taxonomy" id="39947"/>
    <lineage>
        <taxon>Eukaryota</taxon>
        <taxon>Viridiplantae</taxon>
        <taxon>Streptophyta</taxon>
        <taxon>Embryophyta</taxon>
        <taxon>Tracheophyta</taxon>
        <taxon>Spermatophyta</taxon>
        <taxon>Magnoliopsida</taxon>
        <taxon>Liliopsida</taxon>
        <taxon>Poales</taxon>
        <taxon>Poaceae</taxon>
        <taxon>BOP clade</taxon>
        <taxon>Oryzoideae</taxon>
        <taxon>Oryzeae</taxon>
        <taxon>Oryzinae</taxon>
        <taxon>Oryza</taxon>
        <taxon>Oryza sativa</taxon>
    </lineage>
</organism>
<feature type="compositionally biased region" description="Basic and acidic residues" evidence="1">
    <location>
        <begin position="1"/>
        <end position="15"/>
    </location>
</feature>
<proteinExistence type="predicted"/>
<protein>
    <submittedName>
        <fullName evidence="2">Os03g0231750 protein</fullName>
    </submittedName>
</protein>
<feature type="region of interest" description="Disordered" evidence="1">
    <location>
        <begin position="1"/>
        <end position="81"/>
    </location>
</feature>
<evidence type="ECO:0000313" key="3">
    <source>
        <dbReference type="Proteomes" id="UP000059680"/>
    </source>
</evidence>
<evidence type="ECO:0000256" key="1">
    <source>
        <dbReference type="SAM" id="MobiDB-lite"/>
    </source>
</evidence>
<feature type="non-terminal residue" evidence="2">
    <location>
        <position position="81"/>
    </location>
</feature>
<gene>
    <name evidence="2" type="ordered locus">Os03g0231750</name>
    <name evidence="2" type="ORF">OSNPB_030231750</name>
</gene>
<reference evidence="3" key="1">
    <citation type="journal article" date="2005" name="Nature">
        <title>The map-based sequence of the rice genome.</title>
        <authorList>
            <consortium name="International rice genome sequencing project (IRGSP)"/>
            <person name="Matsumoto T."/>
            <person name="Wu J."/>
            <person name="Kanamori H."/>
            <person name="Katayose Y."/>
            <person name="Fujisawa M."/>
            <person name="Namiki N."/>
            <person name="Mizuno H."/>
            <person name="Yamamoto K."/>
            <person name="Antonio B.A."/>
            <person name="Baba T."/>
            <person name="Sakata K."/>
            <person name="Nagamura Y."/>
            <person name="Aoki H."/>
            <person name="Arikawa K."/>
            <person name="Arita K."/>
            <person name="Bito T."/>
            <person name="Chiden Y."/>
            <person name="Fujitsuka N."/>
            <person name="Fukunaka R."/>
            <person name="Hamada M."/>
            <person name="Harada C."/>
            <person name="Hayashi A."/>
            <person name="Hijishita S."/>
            <person name="Honda M."/>
            <person name="Hosokawa S."/>
            <person name="Ichikawa Y."/>
            <person name="Idonuma A."/>
            <person name="Iijima M."/>
            <person name="Ikeda M."/>
            <person name="Ikeno M."/>
            <person name="Ito K."/>
            <person name="Ito S."/>
            <person name="Ito T."/>
            <person name="Ito Y."/>
            <person name="Ito Y."/>
            <person name="Iwabuchi A."/>
            <person name="Kamiya K."/>
            <person name="Karasawa W."/>
            <person name="Kurita K."/>
            <person name="Katagiri S."/>
            <person name="Kikuta A."/>
            <person name="Kobayashi H."/>
            <person name="Kobayashi N."/>
            <person name="Machita K."/>
            <person name="Maehara T."/>
            <person name="Masukawa M."/>
            <person name="Mizubayashi T."/>
            <person name="Mukai Y."/>
            <person name="Nagasaki H."/>
            <person name="Nagata Y."/>
            <person name="Naito S."/>
            <person name="Nakashima M."/>
            <person name="Nakama Y."/>
            <person name="Nakamichi Y."/>
            <person name="Nakamura M."/>
            <person name="Meguro A."/>
            <person name="Negishi M."/>
            <person name="Ohta I."/>
            <person name="Ohta T."/>
            <person name="Okamoto M."/>
            <person name="Ono N."/>
            <person name="Saji S."/>
            <person name="Sakaguchi M."/>
            <person name="Sakai K."/>
            <person name="Shibata M."/>
            <person name="Shimokawa T."/>
            <person name="Song J."/>
            <person name="Takazaki Y."/>
            <person name="Terasawa K."/>
            <person name="Tsugane M."/>
            <person name="Tsuji K."/>
            <person name="Ueda S."/>
            <person name="Waki K."/>
            <person name="Yamagata H."/>
            <person name="Yamamoto M."/>
            <person name="Yamamoto S."/>
            <person name="Yamane H."/>
            <person name="Yoshiki S."/>
            <person name="Yoshihara R."/>
            <person name="Yukawa K."/>
            <person name="Zhong H."/>
            <person name="Yano M."/>
            <person name="Yuan Q."/>
            <person name="Ouyang S."/>
            <person name="Liu J."/>
            <person name="Jones K.M."/>
            <person name="Gansberger K."/>
            <person name="Moffat K."/>
            <person name="Hill J."/>
            <person name="Bera J."/>
            <person name="Fadrosh D."/>
            <person name="Jin S."/>
            <person name="Johri S."/>
            <person name="Kim M."/>
            <person name="Overton L."/>
            <person name="Reardon M."/>
            <person name="Tsitrin T."/>
            <person name="Vuong H."/>
            <person name="Weaver B."/>
            <person name="Ciecko A."/>
            <person name="Tallon L."/>
            <person name="Jackson J."/>
            <person name="Pai G."/>
            <person name="Aken S.V."/>
            <person name="Utterback T."/>
            <person name="Reidmuller S."/>
            <person name="Feldblyum T."/>
            <person name="Hsiao J."/>
            <person name="Zismann V."/>
            <person name="Iobst S."/>
            <person name="de Vazeille A.R."/>
            <person name="Buell C.R."/>
            <person name="Ying K."/>
            <person name="Li Y."/>
            <person name="Lu T."/>
            <person name="Huang Y."/>
            <person name="Zhao Q."/>
            <person name="Feng Q."/>
            <person name="Zhang L."/>
            <person name="Zhu J."/>
            <person name="Weng Q."/>
            <person name="Mu J."/>
            <person name="Lu Y."/>
            <person name="Fan D."/>
            <person name="Liu Y."/>
            <person name="Guan J."/>
            <person name="Zhang Y."/>
            <person name="Yu S."/>
            <person name="Liu X."/>
            <person name="Zhang Y."/>
            <person name="Hong G."/>
            <person name="Han B."/>
            <person name="Choisne N."/>
            <person name="Demange N."/>
            <person name="Orjeda G."/>
            <person name="Samain S."/>
            <person name="Cattolico L."/>
            <person name="Pelletier E."/>
            <person name="Couloux A."/>
            <person name="Segurens B."/>
            <person name="Wincker P."/>
            <person name="D'Hont A."/>
            <person name="Scarpelli C."/>
            <person name="Weissenbach J."/>
            <person name="Salanoubat M."/>
            <person name="Quetier F."/>
            <person name="Yu Y."/>
            <person name="Kim H.R."/>
            <person name="Rambo T."/>
            <person name="Currie J."/>
            <person name="Collura K."/>
            <person name="Luo M."/>
            <person name="Yang T."/>
            <person name="Ammiraju J.S.S."/>
            <person name="Engler F."/>
            <person name="Soderlund C."/>
            <person name="Wing R.A."/>
            <person name="Palmer L.E."/>
            <person name="de la Bastide M."/>
            <person name="Spiegel L."/>
            <person name="Nascimento L."/>
            <person name="Zutavern T."/>
            <person name="O'Shaughnessy A."/>
            <person name="Dike S."/>
            <person name="Dedhia N."/>
            <person name="Preston R."/>
            <person name="Balija V."/>
            <person name="McCombie W.R."/>
            <person name="Chow T."/>
            <person name="Chen H."/>
            <person name="Chung M."/>
            <person name="Chen C."/>
            <person name="Shaw J."/>
            <person name="Wu H."/>
            <person name="Hsiao K."/>
            <person name="Chao Y."/>
            <person name="Chu M."/>
            <person name="Cheng C."/>
            <person name="Hour A."/>
            <person name="Lee P."/>
            <person name="Lin S."/>
            <person name="Lin Y."/>
            <person name="Liou J."/>
            <person name="Liu S."/>
            <person name="Hsing Y."/>
            <person name="Raghuvanshi S."/>
            <person name="Mohanty A."/>
            <person name="Bharti A.K."/>
            <person name="Gaur A."/>
            <person name="Gupta V."/>
            <person name="Kumar D."/>
            <person name="Ravi V."/>
            <person name="Vij S."/>
            <person name="Kapur A."/>
            <person name="Khurana P."/>
            <person name="Khurana P."/>
            <person name="Khurana J.P."/>
            <person name="Tyagi A.K."/>
            <person name="Gaikwad K."/>
            <person name="Singh A."/>
            <person name="Dalal V."/>
            <person name="Srivastava S."/>
            <person name="Dixit A."/>
            <person name="Pal A.K."/>
            <person name="Ghazi I.A."/>
            <person name="Yadav M."/>
            <person name="Pandit A."/>
            <person name="Bhargava A."/>
            <person name="Sureshbabu K."/>
            <person name="Batra K."/>
            <person name="Sharma T.R."/>
            <person name="Mohapatra T."/>
            <person name="Singh N.K."/>
            <person name="Messing J."/>
            <person name="Nelson A.B."/>
            <person name="Fuks G."/>
            <person name="Kavchok S."/>
            <person name="Keizer G."/>
            <person name="Linton E."/>
            <person name="Llaca V."/>
            <person name="Song R."/>
            <person name="Tanyolac B."/>
            <person name="Young S."/>
            <person name="Ho-Il K."/>
            <person name="Hahn J.H."/>
            <person name="Sangsakoo G."/>
            <person name="Vanavichit A."/>
            <person name="de Mattos Luiz.A.T."/>
            <person name="Zimmer P.D."/>
            <person name="Malone G."/>
            <person name="Dellagostin O."/>
            <person name="de Oliveira A.C."/>
            <person name="Bevan M."/>
            <person name="Bancroft I."/>
            <person name="Minx P."/>
            <person name="Cordum H."/>
            <person name="Wilson R."/>
            <person name="Cheng Z."/>
            <person name="Jin W."/>
            <person name="Jiang J."/>
            <person name="Leong S.A."/>
            <person name="Iwama H."/>
            <person name="Gojobori T."/>
            <person name="Itoh T."/>
            <person name="Niimura Y."/>
            <person name="Fujii Y."/>
            <person name="Habara T."/>
            <person name="Sakai H."/>
            <person name="Sato Y."/>
            <person name="Wilson G."/>
            <person name="Kumar K."/>
            <person name="McCouch S."/>
            <person name="Juretic N."/>
            <person name="Hoen D."/>
            <person name="Wright S."/>
            <person name="Bruskiewich R."/>
            <person name="Bureau T."/>
            <person name="Miyao A."/>
            <person name="Hirochika H."/>
            <person name="Nishikawa T."/>
            <person name="Kadowaki K."/>
            <person name="Sugiura M."/>
            <person name="Burr B."/>
            <person name="Sasaki T."/>
        </authorList>
    </citation>
    <scope>NUCLEOTIDE SEQUENCE [LARGE SCALE GENOMIC DNA]</scope>
    <source>
        <strain evidence="3">cv. Nipponbare</strain>
    </source>
</reference>
<keyword evidence="3" id="KW-1185">Reference proteome</keyword>
<accession>A0A0P0VV39</accession>
<reference evidence="2 3" key="2">
    <citation type="journal article" date="2013" name="Plant Cell Physiol.">
        <title>Rice Annotation Project Database (RAP-DB): an integrative and interactive database for rice genomics.</title>
        <authorList>
            <person name="Sakai H."/>
            <person name="Lee S.S."/>
            <person name="Tanaka T."/>
            <person name="Numa H."/>
            <person name="Kim J."/>
            <person name="Kawahara Y."/>
            <person name="Wakimoto H."/>
            <person name="Yang C.C."/>
            <person name="Iwamoto M."/>
            <person name="Abe T."/>
            <person name="Yamada Y."/>
            <person name="Muto A."/>
            <person name="Inokuchi H."/>
            <person name="Ikemura T."/>
            <person name="Matsumoto T."/>
            <person name="Sasaki T."/>
            <person name="Itoh T."/>
        </authorList>
    </citation>
    <scope>NUCLEOTIDE SEQUENCE [LARGE SCALE GENOMIC DNA]</scope>
    <source>
        <strain evidence="3">cv. Nipponbare</strain>
    </source>
</reference>
<dbReference type="Proteomes" id="UP000059680">
    <property type="component" value="Chromosome 3"/>
</dbReference>
<evidence type="ECO:0000313" key="2">
    <source>
        <dbReference type="EMBL" id="BAS83107.1"/>
    </source>
</evidence>
<name>A0A0P0VV39_ORYSJ</name>
<sequence length="81" mass="8759">MHSHLSERVGERRSGDPGTNNDDVRPVTPIAANNPAATLRRDLPLAAAAPPPHLHCDEEGRREERGRGEANELPGAGDRIH</sequence>
<dbReference type="InParanoid" id="A0A0P0VV39"/>
<reference evidence="2 3" key="3">
    <citation type="journal article" date="2013" name="Rice">
        <title>Improvement of the Oryza sativa Nipponbare reference genome using next generation sequence and optical map data.</title>
        <authorList>
            <person name="Kawahara Y."/>
            <person name="de la Bastide M."/>
            <person name="Hamilton J.P."/>
            <person name="Kanamori H."/>
            <person name="McCombie W.R."/>
            <person name="Ouyang S."/>
            <person name="Schwartz D.C."/>
            <person name="Tanaka T."/>
            <person name="Wu J."/>
            <person name="Zhou S."/>
            <person name="Childs K.L."/>
            <person name="Davidson R.M."/>
            <person name="Lin H."/>
            <person name="Quesada-Ocampo L."/>
            <person name="Vaillancourt B."/>
            <person name="Sakai H."/>
            <person name="Lee S.S."/>
            <person name="Kim J."/>
            <person name="Numa H."/>
            <person name="Itoh T."/>
            <person name="Buell C.R."/>
            <person name="Matsumoto T."/>
        </authorList>
    </citation>
    <scope>NUCLEOTIDE SEQUENCE [LARGE SCALE GENOMIC DNA]</scope>
    <source>
        <strain evidence="3">cv. Nipponbare</strain>
    </source>
</reference>
<feature type="compositionally biased region" description="Basic and acidic residues" evidence="1">
    <location>
        <begin position="54"/>
        <end position="70"/>
    </location>
</feature>
<dbReference type="AlphaFoldDB" id="A0A0P0VV39"/>
<dbReference type="Gramene" id="Os03t0231750-00">
    <property type="protein sequence ID" value="Os03t0231750-00"/>
    <property type="gene ID" value="Os03g0231750"/>
</dbReference>